<keyword evidence="3" id="KW-1185">Reference proteome</keyword>
<dbReference type="Proteomes" id="UP000238949">
    <property type="component" value="Unassembled WGS sequence"/>
</dbReference>
<dbReference type="EMBL" id="PVNP01000159">
    <property type="protein sequence ID" value="PRO72843.1"/>
    <property type="molecule type" value="Genomic_DNA"/>
</dbReference>
<sequence length="146" mass="17398">MESTVVQNLVTQFFSVDHERLDFLFRMYRENKQNQRYKAVLLFDKFSEGLKRHIRWEEELLFPMFEKATGMNGSGPTMVMRHEHDKIRAMLDEISESLKNDDHSEALEKALSELLLLHNEKEEQVLYVQCDRALTEEQLLTLFLDM</sequence>
<dbReference type="RefSeq" id="WP_105935225.1">
    <property type="nucleotide sequence ID" value="NZ_PVNP01000159.1"/>
</dbReference>
<organism evidence="2 3">
    <name type="scientific">Alteromonas alba</name>
    <dbReference type="NCBI Taxonomy" id="2079529"/>
    <lineage>
        <taxon>Bacteria</taxon>
        <taxon>Pseudomonadati</taxon>
        <taxon>Pseudomonadota</taxon>
        <taxon>Gammaproteobacteria</taxon>
        <taxon>Alteromonadales</taxon>
        <taxon>Alteromonadaceae</taxon>
        <taxon>Alteromonas/Salinimonas group</taxon>
        <taxon>Alteromonas</taxon>
    </lineage>
</organism>
<dbReference type="Pfam" id="PF01814">
    <property type="entry name" value="Hemerythrin"/>
    <property type="match status" value="1"/>
</dbReference>
<evidence type="ECO:0000313" key="3">
    <source>
        <dbReference type="Proteomes" id="UP000238949"/>
    </source>
</evidence>
<proteinExistence type="predicted"/>
<feature type="domain" description="Hemerythrin-like" evidence="1">
    <location>
        <begin position="13"/>
        <end position="127"/>
    </location>
</feature>
<comment type="caution">
    <text evidence="2">The sequence shown here is derived from an EMBL/GenBank/DDBJ whole genome shotgun (WGS) entry which is preliminary data.</text>
</comment>
<name>A0A2S9V8U4_9ALTE</name>
<accession>A0A2S9V8U4</accession>
<gene>
    <name evidence="2" type="ORF">C6Y40_14575</name>
</gene>
<reference evidence="3" key="1">
    <citation type="journal article" date="2020" name="Int. J. Syst. Evol. Microbiol.">
        <title>Alteromonas alba sp. nov., a marine bacterium isolated from the seawater of the West Pacific Ocean.</title>
        <authorList>
            <person name="Sun C."/>
            <person name="Wu Y.-H."/>
            <person name="Xamxidin M."/>
            <person name="Cheng H."/>
            <person name="Xu X.-W."/>
        </authorList>
    </citation>
    <scope>NUCLEOTIDE SEQUENCE [LARGE SCALE GENOMIC DNA]</scope>
    <source>
        <strain evidence="3">190</strain>
    </source>
</reference>
<evidence type="ECO:0000259" key="1">
    <source>
        <dbReference type="Pfam" id="PF01814"/>
    </source>
</evidence>
<dbReference type="AlphaFoldDB" id="A0A2S9V8U4"/>
<dbReference type="Gene3D" id="1.20.120.520">
    <property type="entry name" value="nmb1532 protein domain like"/>
    <property type="match status" value="1"/>
</dbReference>
<dbReference type="PANTHER" id="PTHR35585">
    <property type="entry name" value="HHE DOMAIN PROTEIN (AFU_ORTHOLOGUE AFUA_4G00730)"/>
    <property type="match status" value="1"/>
</dbReference>
<protein>
    <recommendedName>
        <fullName evidence="1">Hemerythrin-like domain-containing protein</fullName>
    </recommendedName>
</protein>
<dbReference type="InterPro" id="IPR012312">
    <property type="entry name" value="Hemerythrin-like"/>
</dbReference>
<dbReference type="PANTHER" id="PTHR35585:SF1">
    <property type="entry name" value="HHE DOMAIN PROTEIN (AFU_ORTHOLOGUE AFUA_4G00730)"/>
    <property type="match status" value="1"/>
</dbReference>
<evidence type="ECO:0000313" key="2">
    <source>
        <dbReference type="EMBL" id="PRO72843.1"/>
    </source>
</evidence>